<proteinExistence type="predicted"/>
<dbReference type="EMBL" id="BPLR01014014">
    <property type="protein sequence ID" value="GIY65634.1"/>
    <property type="molecule type" value="Genomic_DNA"/>
</dbReference>
<gene>
    <name evidence="1" type="ORF">CEXT_807711</name>
</gene>
<comment type="caution">
    <text evidence="1">The sequence shown here is derived from an EMBL/GenBank/DDBJ whole genome shotgun (WGS) entry which is preliminary data.</text>
</comment>
<reference evidence="1 2" key="1">
    <citation type="submission" date="2021-06" db="EMBL/GenBank/DDBJ databases">
        <title>Caerostris extrusa draft genome.</title>
        <authorList>
            <person name="Kono N."/>
            <person name="Arakawa K."/>
        </authorList>
    </citation>
    <scope>NUCLEOTIDE SEQUENCE [LARGE SCALE GENOMIC DNA]</scope>
</reference>
<dbReference type="AlphaFoldDB" id="A0AAV4V6I4"/>
<organism evidence="1 2">
    <name type="scientific">Caerostris extrusa</name>
    <name type="common">Bark spider</name>
    <name type="synonym">Caerostris bankana</name>
    <dbReference type="NCBI Taxonomy" id="172846"/>
    <lineage>
        <taxon>Eukaryota</taxon>
        <taxon>Metazoa</taxon>
        <taxon>Ecdysozoa</taxon>
        <taxon>Arthropoda</taxon>
        <taxon>Chelicerata</taxon>
        <taxon>Arachnida</taxon>
        <taxon>Araneae</taxon>
        <taxon>Araneomorphae</taxon>
        <taxon>Entelegynae</taxon>
        <taxon>Araneoidea</taxon>
        <taxon>Araneidae</taxon>
        <taxon>Caerostris</taxon>
    </lineage>
</organism>
<keyword evidence="2" id="KW-1185">Reference proteome</keyword>
<dbReference type="Proteomes" id="UP001054945">
    <property type="component" value="Unassembled WGS sequence"/>
</dbReference>
<evidence type="ECO:0000313" key="2">
    <source>
        <dbReference type="Proteomes" id="UP001054945"/>
    </source>
</evidence>
<sequence>MKAVVSKVNSTCHRAYQGHPHSVVHVHTHINPKSPKSGLLPLLFHSQILNATQIHLYFIFQTRHKDCNCPLPLHDSMVSSVSLVSISWGSPSIVARGVGDSKLLPVLQGSREGGSNNDRGGVSRSGRVERFGRVIDVFEAETHL</sequence>
<name>A0AAV4V6I4_CAEEX</name>
<protein>
    <submittedName>
        <fullName evidence="1">Uncharacterized protein</fullName>
    </submittedName>
</protein>
<accession>A0AAV4V6I4</accession>
<evidence type="ECO:0000313" key="1">
    <source>
        <dbReference type="EMBL" id="GIY65634.1"/>
    </source>
</evidence>